<proteinExistence type="predicted"/>
<dbReference type="EMBL" id="JAQJAE010000002">
    <property type="protein sequence ID" value="KAJ5607083.1"/>
    <property type="molecule type" value="Genomic_DNA"/>
</dbReference>
<dbReference type="Proteomes" id="UP001213799">
    <property type="component" value="Unassembled WGS sequence"/>
</dbReference>
<gene>
    <name evidence="3" type="ORF">N7537_003702</name>
</gene>
<evidence type="ECO:0000256" key="1">
    <source>
        <dbReference type="SAM" id="MobiDB-lite"/>
    </source>
</evidence>
<reference evidence="3" key="1">
    <citation type="journal article" date="2023" name="IMA Fungus">
        <title>Comparative genomic study of the Penicillium genus elucidates a diverse pangenome and 15 lateral gene transfer events.</title>
        <authorList>
            <person name="Petersen C."/>
            <person name="Sorensen T."/>
            <person name="Nielsen M.R."/>
            <person name="Sondergaard T.E."/>
            <person name="Sorensen J.L."/>
            <person name="Fitzpatrick D.A."/>
            <person name="Frisvad J.C."/>
            <person name="Nielsen K.L."/>
        </authorList>
    </citation>
    <scope>NUCLEOTIDE SEQUENCE</scope>
    <source>
        <strain evidence="3">IBT 12815</strain>
    </source>
</reference>
<evidence type="ECO:0000256" key="2">
    <source>
        <dbReference type="SAM" id="SignalP"/>
    </source>
</evidence>
<feature type="signal peptide" evidence="2">
    <location>
        <begin position="1"/>
        <end position="24"/>
    </location>
</feature>
<feature type="region of interest" description="Disordered" evidence="1">
    <location>
        <begin position="34"/>
        <end position="65"/>
    </location>
</feature>
<sequence>MRLFELQVVALAHLVISLNGFAVAEHGNSSLHARATHVASPVASSSPSPSPTGDTQKPPECTGVFRQCCSDSTTTTEDVV</sequence>
<dbReference type="GeneID" id="81585002"/>
<feature type="chain" id="PRO_5041912897" description="Secreted protein" evidence="2">
    <location>
        <begin position="25"/>
        <end position="80"/>
    </location>
</feature>
<dbReference type="AlphaFoldDB" id="A0AAD6E9U0"/>
<dbReference type="RefSeq" id="XP_056754508.1">
    <property type="nucleotide sequence ID" value="XM_056894760.1"/>
</dbReference>
<evidence type="ECO:0000313" key="3">
    <source>
        <dbReference type="EMBL" id="KAJ5607083.1"/>
    </source>
</evidence>
<evidence type="ECO:0000313" key="4">
    <source>
        <dbReference type="Proteomes" id="UP001213799"/>
    </source>
</evidence>
<keyword evidence="4" id="KW-1185">Reference proteome</keyword>
<feature type="compositionally biased region" description="Low complexity" evidence="1">
    <location>
        <begin position="38"/>
        <end position="47"/>
    </location>
</feature>
<organism evidence="3 4">
    <name type="scientific">Penicillium hordei</name>
    <dbReference type="NCBI Taxonomy" id="40994"/>
    <lineage>
        <taxon>Eukaryota</taxon>
        <taxon>Fungi</taxon>
        <taxon>Dikarya</taxon>
        <taxon>Ascomycota</taxon>
        <taxon>Pezizomycotina</taxon>
        <taxon>Eurotiomycetes</taxon>
        <taxon>Eurotiomycetidae</taxon>
        <taxon>Eurotiales</taxon>
        <taxon>Aspergillaceae</taxon>
        <taxon>Penicillium</taxon>
    </lineage>
</organism>
<name>A0AAD6E9U0_9EURO</name>
<comment type="caution">
    <text evidence="3">The sequence shown here is derived from an EMBL/GenBank/DDBJ whole genome shotgun (WGS) entry which is preliminary data.</text>
</comment>
<protein>
    <recommendedName>
        <fullName evidence="5">Secreted protein</fullName>
    </recommendedName>
</protein>
<keyword evidence="2" id="KW-0732">Signal</keyword>
<evidence type="ECO:0008006" key="5">
    <source>
        <dbReference type="Google" id="ProtNLM"/>
    </source>
</evidence>
<reference evidence="3" key="2">
    <citation type="submission" date="2023-01" db="EMBL/GenBank/DDBJ databases">
        <authorList>
            <person name="Petersen C."/>
        </authorList>
    </citation>
    <scope>NUCLEOTIDE SEQUENCE</scope>
    <source>
        <strain evidence="3">IBT 12815</strain>
    </source>
</reference>
<accession>A0AAD6E9U0</accession>